<evidence type="ECO:0000313" key="1">
    <source>
        <dbReference type="Proteomes" id="UP001652620"/>
    </source>
</evidence>
<reference evidence="2" key="2">
    <citation type="submission" date="2025-08" db="UniProtKB">
        <authorList>
            <consortium name="RefSeq"/>
        </authorList>
    </citation>
    <scope>IDENTIFICATION</scope>
    <source>
        <tissue evidence="2">Adult</tissue>
    </source>
</reference>
<gene>
    <name evidence="2" type="primary">LOC125776164</name>
</gene>
<dbReference type="Proteomes" id="UP001652620">
    <property type="component" value="Chromosome 2"/>
</dbReference>
<evidence type="ECO:0000313" key="2">
    <source>
        <dbReference type="RefSeq" id="XP_049303009.1"/>
    </source>
</evidence>
<proteinExistence type="predicted"/>
<sequence>MTVVQSYAPTNVADVEVKEGGSLMDTRNKRGANIASDHHLLIASIRLKVAAISNSKKKTQKKFDVEKLKDESTRARFIESLNETEYTPTNDWKSIKQTFLKAAEYCIGFKEYKRKSWISDSTWGLINERRDIKNQLNSAKTRSAKAALQHTYSKTDKLMKKSARTDKRIWSDNLARKAQEAAETYRTRDLYQTIRQLTNATLKTSKPLKDEDGKLTTAKDKQTTIWERYYEKLLSPTSSEAIQACGCQRHIPRRDIHTSYPNETEIMTAIRALKNNKTPGPDNINPELLKADPQTTARILFPLLKDIWASEKIPDELKEGVITLLRKKGNLSECYLIR</sequence>
<dbReference type="PANTHER" id="PTHR19446">
    <property type="entry name" value="REVERSE TRANSCRIPTASES"/>
    <property type="match status" value="1"/>
</dbReference>
<dbReference type="GeneID" id="125776164"/>
<protein>
    <submittedName>
        <fullName evidence="2">Uncharacterized protein LOC125776164</fullName>
    </submittedName>
</protein>
<keyword evidence="1" id="KW-1185">Reference proteome</keyword>
<reference evidence="1" key="1">
    <citation type="submission" date="2025-05" db="UniProtKB">
        <authorList>
            <consortium name="RefSeq"/>
        </authorList>
    </citation>
    <scope>NUCLEOTIDE SEQUENCE [LARGE SCALE GENOMIC DNA]</scope>
</reference>
<dbReference type="RefSeq" id="XP_049303009.1">
    <property type="nucleotide sequence ID" value="XM_049447052.1"/>
</dbReference>
<name>A0ABM3J1A4_BACDO</name>
<accession>A0ABM3J1A4</accession>
<organism evidence="1 2">
    <name type="scientific">Bactrocera dorsalis</name>
    <name type="common">Oriental fruit fly</name>
    <name type="synonym">Dacus dorsalis</name>
    <dbReference type="NCBI Taxonomy" id="27457"/>
    <lineage>
        <taxon>Eukaryota</taxon>
        <taxon>Metazoa</taxon>
        <taxon>Ecdysozoa</taxon>
        <taxon>Arthropoda</taxon>
        <taxon>Hexapoda</taxon>
        <taxon>Insecta</taxon>
        <taxon>Pterygota</taxon>
        <taxon>Neoptera</taxon>
        <taxon>Endopterygota</taxon>
        <taxon>Diptera</taxon>
        <taxon>Brachycera</taxon>
        <taxon>Muscomorpha</taxon>
        <taxon>Tephritoidea</taxon>
        <taxon>Tephritidae</taxon>
        <taxon>Bactrocera</taxon>
        <taxon>Bactrocera</taxon>
    </lineage>
</organism>